<gene>
    <name evidence="4" type="primary">LOC103269023</name>
</gene>
<evidence type="ECO:0000313" key="4">
    <source>
        <dbReference type="RefSeq" id="XP_008064796.1"/>
    </source>
</evidence>
<dbReference type="Proteomes" id="UP000189704">
    <property type="component" value="Unplaced"/>
</dbReference>
<reference evidence="4" key="1">
    <citation type="submission" date="2025-08" db="UniProtKB">
        <authorList>
            <consortium name="RefSeq"/>
        </authorList>
    </citation>
    <scope>IDENTIFICATION</scope>
</reference>
<feature type="region of interest" description="Disordered" evidence="2">
    <location>
        <begin position="191"/>
        <end position="218"/>
    </location>
</feature>
<dbReference type="GO" id="GO:0045815">
    <property type="term" value="P:transcription initiation-coupled chromatin remodeling"/>
    <property type="evidence" value="ECO:0007669"/>
    <property type="project" value="TreeGrafter"/>
</dbReference>
<dbReference type="OrthoDB" id="6755972at2759"/>
<comment type="similarity">
    <text evidence="1">Belongs to the FAM47 family.</text>
</comment>
<dbReference type="GO" id="GO:0000785">
    <property type="term" value="C:chromatin"/>
    <property type="evidence" value="ECO:0007669"/>
    <property type="project" value="TreeGrafter"/>
</dbReference>
<dbReference type="InterPro" id="IPR032743">
    <property type="entry name" value="FAM47"/>
</dbReference>
<feature type="compositionally biased region" description="Acidic residues" evidence="2">
    <location>
        <begin position="207"/>
        <end position="218"/>
    </location>
</feature>
<keyword evidence="3" id="KW-1185">Reference proteome</keyword>
<accession>A0A1U7UFZ4</accession>
<dbReference type="PANTHER" id="PTHR46449:SF1">
    <property type="entry name" value="FAMILY WITH SEQUENCE SIMILARITY 47, MEMBER A-RELATED"/>
    <property type="match status" value="1"/>
</dbReference>
<dbReference type="PANTHER" id="PTHR46449">
    <property type="entry name" value="ZGC:158260"/>
    <property type="match status" value="1"/>
</dbReference>
<evidence type="ECO:0000256" key="2">
    <source>
        <dbReference type="SAM" id="MobiDB-lite"/>
    </source>
</evidence>
<protein>
    <submittedName>
        <fullName evidence="4">Protein FAM47A-like</fullName>
    </submittedName>
</protein>
<dbReference type="Pfam" id="PF14642">
    <property type="entry name" value="FAM47"/>
    <property type="match status" value="1"/>
</dbReference>
<sequence length="428" mass="49834">MADQRSIFRPWVLEPMPLGMNCKPWYNDKLPSRCFAKHKNRLLKFPTSLDSRQWIFVREGLDDFRKCCPPAEGLITRGPKEGFLPIISHRVPQPAPKTSRGKPSKEAGLFSTLSPAQLARKAFIEDIEAHLTERPLVLYPNVEEDIPADLLLKVLEVLDPERKLKETWAYCEGERKSTRKPMKLCKRHSRKVFPGSPKTTESHPEDLIQEEEPSTADVDADASNSRYVSEGILDFCEWVSTFGDFGINKDFILNQFDIASECKPTYEDVCMKKVNLVSSELKYNTELSQKEEIQFSIEREDWERKLQKPLNPYKPNWVKIRYGAWYLKPRLWKKLINDEPLIDPKVLLETQGRSFGKPPEYDILEDLYGTIAFKDFIISKGYRMPYLLERLFTRKGWSYDAVQTPIPRMMQKQAILESKVCEDDYKIL</sequence>
<evidence type="ECO:0000313" key="3">
    <source>
        <dbReference type="Proteomes" id="UP000189704"/>
    </source>
</evidence>
<dbReference type="KEGG" id="csyr:103269023"/>
<dbReference type="RefSeq" id="XP_008064796.1">
    <property type="nucleotide sequence ID" value="XM_008066605.1"/>
</dbReference>
<organism evidence="3 4">
    <name type="scientific">Carlito syrichta</name>
    <name type="common">Philippine tarsier</name>
    <name type="synonym">Tarsius syrichta</name>
    <dbReference type="NCBI Taxonomy" id="1868482"/>
    <lineage>
        <taxon>Eukaryota</taxon>
        <taxon>Metazoa</taxon>
        <taxon>Chordata</taxon>
        <taxon>Craniata</taxon>
        <taxon>Vertebrata</taxon>
        <taxon>Euteleostomi</taxon>
        <taxon>Mammalia</taxon>
        <taxon>Eutheria</taxon>
        <taxon>Euarchontoglires</taxon>
        <taxon>Primates</taxon>
        <taxon>Haplorrhini</taxon>
        <taxon>Tarsiiformes</taxon>
        <taxon>Tarsiidae</taxon>
        <taxon>Carlito</taxon>
    </lineage>
</organism>
<proteinExistence type="inferred from homology"/>
<dbReference type="AlphaFoldDB" id="A0A1U7UFZ4"/>
<evidence type="ECO:0000256" key="1">
    <source>
        <dbReference type="ARBA" id="ARBA00005277"/>
    </source>
</evidence>
<name>A0A1U7UFZ4_CARSF</name>
<dbReference type="GeneID" id="103269023"/>